<keyword evidence="8" id="KW-0732">Signal</keyword>
<dbReference type="GO" id="GO:0030599">
    <property type="term" value="F:pectinesterase activity"/>
    <property type="evidence" value="ECO:0007669"/>
    <property type="project" value="InterPro"/>
</dbReference>
<evidence type="ECO:0000313" key="13">
    <source>
        <dbReference type="Proteomes" id="UP000236728"/>
    </source>
</evidence>
<feature type="compositionally biased region" description="Polar residues" evidence="6">
    <location>
        <begin position="127"/>
        <end position="145"/>
    </location>
</feature>
<feature type="transmembrane region" description="Helical" evidence="7">
    <location>
        <begin position="3729"/>
        <end position="3749"/>
    </location>
</feature>
<evidence type="ECO:0000256" key="4">
    <source>
        <dbReference type="ARBA" id="ARBA00023295"/>
    </source>
</evidence>
<dbReference type="GO" id="GO:0042545">
    <property type="term" value="P:cell wall modification"/>
    <property type="evidence" value="ECO:0007669"/>
    <property type="project" value="InterPro"/>
</dbReference>
<feature type="transmembrane region" description="Helical" evidence="7">
    <location>
        <begin position="3701"/>
        <end position="3717"/>
    </location>
</feature>
<dbReference type="GO" id="GO:0008270">
    <property type="term" value="F:zinc ion binding"/>
    <property type="evidence" value="ECO:0007669"/>
    <property type="project" value="UniProtKB-KW"/>
</dbReference>
<dbReference type="InterPro" id="IPR013783">
    <property type="entry name" value="Ig-like_fold"/>
</dbReference>
<evidence type="ECO:0000256" key="6">
    <source>
        <dbReference type="SAM" id="MobiDB-lite"/>
    </source>
</evidence>
<feature type="domain" description="Pectinesterase catalytic" evidence="9">
    <location>
        <begin position="1262"/>
        <end position="1509"/>
    </location>
</feature>
<evidence type="ECO:0000259" key="10">
    <source>
        <dbReference type="Pfam" id="PF16640"/>
    </source>
</evidence>
<dbReference type="Pfam" id="PF00295">
    <property type="entry name" value="Glyco_hydro_28"/>
    <property type="match status" value="1"/>
</dbReference>
<proteinExistence type="inferred from homology"/>
<dbReference type="InterPro" id="IPR011050">
    <property type="entry name" value="Pectin_lyase_fold/virulence"/>
</dbReference>
<feature type="region of interest" description="Disordered" evidence="6">
    <location>
        <begin position="127"/>
        <end position="146"/>
    </location>
</feature>
<dbReference type="InterPro" id="IPR032109">
    <property type="entry name" value="Big_3_5"/>
</dbReference>
<dbReference type="CDD" id="cd05819">
    <property type="entry name" value="NHL"/>
    <property type="match status" value="1"/>
</dbReference>
<dbReference type="Pfam" id="PF25021">
    <property type="entry name" value="TEN_NHL"/>
    <property type="match status" value="1"/>
</dbReference>
<dbReference type="EMBL" id="FNVA01000001">
    <property type="protein sequence ID" value="SEF60312.1"/>
    <property type="molecule type" value="Genomic_DNA"/>
</dbReference>
<dbReference type="InterPro" id="IPR000743">
    <property type="entry name" value="Glyco_hydro_28"/>
</dbReference>
<feature type="domain" description="Bacterial Ig-like" evidence="10">
    <location>
        <begin position="1637"/>
        <end position="1712"/>
    </location>
</feature>
<dbReference type="OrthoDB" id="98799at2"/>
<name>A0A1H5TBU2_9BACT</name>
<dbReference type="InterPro" id="IPR000033">
    <property type="entry name" value="LDLR_classB_rpt"/>
</dbReference>
<dbReference type="RefSeq" id="WP_103931470.1">
    <property type="nucleotide sequence ID" value="NZ_FNVA01000001.1"/>
</dbReference>
<evidence type="ECO:0000259" key="11">
    <source>
        <dbReference type="Pfam" id="PF25021"/>
    </source>
</evidence>
<evidence type="ECO:0000256" key="3">
    <source>
        <dbReference type="ARBA" id="ARBA00023085"/>
    </source>
</evidence>
<evidence type="ECO:0000313" key="12">
    <source>
        <dbReference type="EMBL" id="SEF60312.1"/>
    </source>
</evidence>
<reference evidence="12 13" key="1">
    <citation type="submission" date="2016-10" db="EMBL/GenBank/DDBJ databases">
        <authorList>
            <person name="de Groot N.N."/>
        </authorList>
    </citation>
    <scope>NUCLEOTIDE SEQUENCE [LARGE SCALE GENOMIC DNA]</scope>
    <source>
        <strain evidence="12 13">DSM 22489</strain>
    </source>
</reference>
<dbReference type="SUPFAM" id="SSF63829">
    <property type="entry name" value="Calcium-dependent phosphotriesterase"/>
    <property type="match status" value="2"/>
</dbReference>
<dbReference type="SUPFAM" id="SSF101898">
    <property type="entry name" value="NHL repeat"/>
    <property type="match status" value="3"/>
</dbReference>
<keyword evidence="13" id="KW-1185">Reference proteome</keyword>
<dbReference type="GO" id="GO:0005975">
    <property type="term" value="P:carbohydrate metabolic process"/>
    <property type="evidence" value="ECO:0007669"/>
    <property type="project" value="InterPro"/>
</dbReference>
<dbReference type="InterPro" id="IPR011042">
    <property type="entry name" value="6-blade_b-propeller_TolB-like"/>
</dbReference>
<evidence type="ECO:0000256" key="7">
    <source>
        <dbReference type="SAM" id="Phobius"/>
    </source>
</evidence>
<keyword evidence="7" id="KW-0472">Membrane</keyword>
<comment type="similarity">
    <text evidence="1">Belongs to the glycosyl hydrolase 28 family.</text>
</comment>
<keyword evidence="7" id="KW-1133">Transmembrane helix</keyword>
<sequence length="3776" mass="374838">MRYPHVFARLVIAVVVTAALRGSASSAQQAPIALPNTITSLAGGATGVASGSACVTDSSLTALDAFGDGCPGASAVFSSDLRGGVAVDPFGNVWVADSSNSAIRKIDARSGIITLAAGKGTACSSKTDSNGDGCPQSQTVFSSTPRGIGTDPWGNVFVAGYGSSLISVLCNATSPLCPNTTGKHLVGYMYSVAGCVATTSSAGTGGAGADGGIALPTGTCSTSVAELNQPRGVAADVYGNVFIADTANLRYRVVVGPATWNGVANPMASVISMNPTYSSVTAATAAGHIYPILGGATSPSSGAACYSGATVTALDALGDGCPAYVTSTNTSSSSAQGVAVDPAGDVVFVPASDLRVRVLYMGGTAMAHLITVNNPGVTPVVGYVYSIAGGGASTAPSSTPILGSAAKLDTSIFKVAVSSNGDIYIGDSAAVLYLDGATGYIRKLFASGAVCGSATDTVGDGCPASAATYGGSNGLGIALDAFNNLYMADTTNSRVREVAATTLIPSAMGSTASQTVVLHNSTTSSASTLPGTSEISLGSTTCGSVNADSTVECSVPVTFAPTKPGVRSTAVATTGALAGTLALSGVGSGPVLTSDIPNPTTGVYGAAITPAAIAISGSGNVYAVDSATGNYVQIHSDGSVTVLASGAPTGTVSLAVDSSETLYAVGSSSTTISTETLNSSGTYVAGSISYTPGTNPAAPRAVTVDANHTIYVYDLTNQSIYRFVNTALSSGAPTVMGTGYTSVVALALDPLANLYIADKGAQTLYRINPLGVQTSLATSFTPTSLSVDAGGAVYLQDAASGTLVVHTSNGLQTTLLSGLSQPSGVAVQANGDVISADAATAGVLAITRTSVSFGFGTSTSTTLTGTLGNAGNLAAPLFAQTDASDFALVAGVTKGCTFASTALGKGQGCTFSASFTPTGSGTGAVSDVLTLTPASSIGSLTLTGTKTGTAVTTMTTVTNQTPASPVYVPSATEVSFTVTVTPSSGSATGSVNVSIDGGTATAYALTSNAAAVPLSGLTAGAHTIQATYPSQGGIVGSTSTVSNFSIAQATTSLTWTPTMVSVPVSQALGTGVLNATSGSIPGAYVYTATPSGGPAISVDAASYLPIGTYALAVTFTPTDATDYSGSTGNVSSFSVVQASTTSTVGATTNLVAADGSGNYTTLSAAVAALPTAGGAIYIAPGTYTEQVSIAYPNVSLRGLGGDPTKVILTAEAGATPNAQNGGKTGDEGSSTLNVDKATINTTTYVPNNFYAEYMTVNNTWNTDTSVNPSALVSSGGSCVANTSNLSNNALYLAGTLCYPQALSVWTRSDQSVFNNVRLNSLQDTLYAGSQGSSGSSYTAARQYFWKGYITGDIDYVFGDAAMVFDQTQFYTQWHATTAGGGTETISAQNKAVANGSTNDYLSGYVMNACTLTSQSTGMTGLYFGRPYGQFSTNVLLNTKVDQVNPLGWLEFSGQTNLPTSTYAEYNSIPYTDAQGNTGQGVTGTRETTSIAPQVYTTAAQAAKWAPVTFLGQMANGTSWNPTTALAGYSNAFTPTTAISAHAGTSVTLLYRPQTPGAGVVPTGTYSIYDNGSLLISGTLDASGSAYYTTTSLPVGPNNLTVSYSGDSNFLGSTSASAYVVTITPSSKLTPVVGITATAGASYGQSVIANIAVSGTGVTPTGSVSFSVDGGTPASKNLTGGAASFTLSGLTAGAHSLSAVYTGDTVYSGGNGTGSVSLAKVVLQVTANSQTIAYGTSAATYTASYIGFVPPDTTSVLSGSPSLTTIPATPTAPGSYTITAVQGTLSATNYSFTFVNGTLTINAPPSTTAVATGDTRTVTEPSFPSVCMQLVAAIADTNGDIPSSVDATNTNPDGARIQAALNACTSGQAVELSAGNAGADAFLTGPLVMPSNVTLLIDPGVTMYGSRNAQDYDAVAGTHTCGTVNSNSATSSCKPLILINGVSNVGIMGYGKINGRGGDVVLNAFPASYAGQTWWGLATIANSGGNQQNPRMIQLGGNASNITMYKITLMNSTMFHVSTTSSVAGFTAWDVKIVTPTSSRNTDGIDPGNVNNFTVTRSYISDGDDNVAVGASGSNPATNISITNNHFYAGHGESIGSYTSGGVSNVLFDGNMLSGNASVDSNSTGIRIKSANDRGGVVTNIQYSNSCFQNHKALMQFTPLYNTNTGTLTPNFNNILLQNLTFLTEGTVQLTGSSNNGTVYPLGITFDNVGFTTLQASDLNGTAPSNTVVTLGPGQVSSNFVTAINADAGSNGVVVTDNRTVSTLLPPTCNFTYIAPELTGPNGANQSITQGQTATAVVILTPTVAAASYPYPTGMVTLTDSNGGGITTVTLPGSSDTVMVPLTGLAAGTHTFSASYSGDTTYVPAISGQPYVSFGSYQVVVNPGATSSTTTVLTGVPASVSYGTAFTATANVTGATTGNVEFVVNGVVASTSAIAGGAASVTLNLPVGAYSIVAQYLGAAGSAASASAPANVTVGAAATTTVVTASSKTTTVGVQIKFVATTTSTAGTPTGTVTFAASVNGGVASTVGSATLNNGTANASLNLPLGTDNVTATYIGSVNFGASTSTGVAITVNPPTVYPLSSAPIALPLTVSTVAGGATAANANTTCAGSTDANGNGCQATQMVFSGSSLDLRSVVADPFGNLYLTDANASEVRRITPDGTITLFAGYLSGTACLPAAGAPCNPTLVKLNKPRGVFADAFGNVFIAGYSDNKVYEVKVADGLMYLVAGSGSRPSDPTQTNGDGGAATAALINQPRGAAADSYGNIYIADTADNKIREVDTSGNIQTIIGTGISSSTGDSGLATAATVSNPQGVLVDPSDNVYVADAARVRVLCVTCASGSGLYNLLQKLGVSAPTNGYIYTIAGTGSSTYNYTAPALANTVDVAPQKLAMDASSNLYISDGSGVAWFVDAHTGYIRLLAGKGTSCNSSSIGDGCLGTQASFGTGTGGGIGVGVDLQGNAYISDTLNGRIRKIATNLMFPSTATGASTTQPVRLHLIAGDTLGTTSLPLVSTDFTLSSLTCVTNTDTTQDCSATATFTPTVAGPRGAAMPVTTAGSHTAVFSLGGIGSGSGATLDPATSTTIGTGMTPSLVAVDSQGNVYVADATSKKLLRFAAGATGASASSTVLATINNPTAITTDQRGNVYVADASGSVTQVSSTGASGSFGTFASPSALATDSANNLFVADSSTAMVYEVGANGIAQRTLIASGLTGPTAMAVAAPNALYVADAGTIYRYGYSSATPVVVSSAVAHPGAFAVDAAGNLLVTDKSAGTISAIPSSPNTVSFPVASGITASALAVDGNGNVYTANGSGGVVELLRTQAAASFKGTGILPATFTLLSTGSQPLSISSLTQTDSADYSVTAAAAADCTVSGGVPSAVVMGGGCALTATYAPTTFTNTTDTVSFNGAGALQLVLTGTNTPLATTLVLGAPTPASPVLGQSVSVTATVAAAAGSPAGNVVFTVDGTAQSPIPIVAGSSTATLTGLAAGNHTVGASYTSSNNFLASSATAVSFVVKGTPALALSVAPAVTSGSELQGIALTFTATLTASKSPVGTVSFYDGSTLLTSGVALSGSGVATYTTSALAVGAHSITAQFAGDSLNQTVTSTPVAFTTKAAVTAGITTSTPSLYLSVSAPGSTTATLSYAPNAGYAGTLQFSCVGLPAGVTCSFNPSTLTFTQSSTAAQTTTLTIAVAAVHGMLQHGPGDGRPIYYALLLPGLLGLWRQRKKYKLASRLLLLALIFGGFVSLTGCGNGSSVSSSTFSVVATDGTNSISTLVNLTIH</sequence>
<dbReference type="SMART" id="SM00135">
    <property type="entry name" value="LY"/>
    <property type="match status" value="4"/>
</dbReference>
<dbReference type="PROSITE" id="PS00503">
    <property type="entry name" value="PECTINESTERASE_2"/>
    <property type="match status" value="1"/>
</dbReference>
<dbReference type="Gene3D" id="2.160.20.10">
    <property type="entry name" value="Single-stranded right-handed beta-helix, Pectin lyase-like"/>
    <property type="match status" value="2"/>
</dbReference>
<organism evidence="12 13">
    <name type="scientific">Bryocella elongata</name>
    <dbReference type="NCBI Taxonomy" id="863522"/>
    <lineage>
        <taxon>Bacteria</taxon>
        <taxon>Pseudomonadati</taxon>
        <taxon>Acidobacteriota</taxon>
        <taxon>Terriglobia</taxon>
        <taxon>Terriglobales</taxon>
        <taxon>Acidobacteriaceae</taxon>
        <taxon>Bryocella</taxon>
    </lineage>
</organism>
<dbReference type="PANTHER" id="PTHR24104:SF25">
    <property type="entry name" value="PROTEIN LIN-41"/>
    <property type="match status" value="1"/>
</dbReference>
<dbReference type="InterPro" id="IPR006626">
    <property type="entry name" value="PbH1"/>
</dbReference>
<dbReference type="SUPFAM" id="SSF51126">
    <property type="entry name" value="Pectin lyase-like"/>
    <property type="match status" value="2"/>
</dbReference>
<evidence type="ECO:0000256" key="1">
    <source>
        <dbReference type="ARBA" id="ARBA00008834"/>
    </source>
</evidence>
<feature type="active site" evidence="5">
    <location>
        <position position="1354"/>
    </location>
</feature>
<feature type="domain" description="Bacterial Ig-like" evidence="10">
    <location>
        <begin position="2482"/>
        <end position="2572"/>
    </location>
</feature>
<dbReference type="Proteomes" id="UP000236728">
    <property type="component" value="Unassembled WGS sequence"/>
</dbReference>
<feature type="domain" description="Teneurin NHL" evidence="11">
    <location>
        <begin position="2615"/>
        <end position="2790"/>
    </location>
</feature>
<dbReference type="InterPro" id="IPR050952">
    <property type="entry name" value="TRIM-NHL_E3_ligases"/>
</dbReference>
<dbReference type="InterPro" id="IPR056822">
    <property type="entry name" value="TEN_NHL"/>
</dbReference>
<protein>
    <submittedName>
        <fullName evidence="12">Pectinesterase</fullName>
    </submittedName>
</protein>
<evidence type="ECO:0000256" key="2">
    <source>
        <dbReference type="ARBA" id="ARBA00022801"/>
    </source>
</evidence>
<feature type="domain" description="Bacterial Ig-like" evidence="10">
    <location>
        <begin position="964"/>
        <end position="1045"/>
    </location>
</feature>
<dbReference type="InterPro" id="IPR000070">
    <property type="entry name" value="Pectinesterase_cat"/>
</dbReference>
<dbReference type="Gene3D" id="2.60.40.10">
    <property type="entry name" value="Immunoglobulins"/>
    <property type="match status" value="8"/>
</dbReference>
<dbReference type="Pfam" id="PF16640">
    <property type="entry name" value="Big_3_5"/>
    <property type="match status" value="7"/>
</dbReference>
<feature type="domain" description="Bacterial Ig-like" evidence="10">
    <location>
        <begin position="1539"/>
        <end position="1621"/>
    </location>
</feature>
<dbReference type="PANTHER" id="PTHR24104">
    <property type="entry name" value="E3 UBIQUITIN-PROTEIN LIGASE NHLRC1-RELATED"/>
    <property type="match status" value="1"/>
</dbReference>
<feature type="domain" description="Bacterial Ig-like" evidence="10">
    <location>
        <begin position="3531"/>
        <end position="3608"/>
    </location>
</feature>
<gene>
    <name evidence="12" type="ORF">SAMN05421819_0553</name>
</gene>
<evidence type="ECO:0000256" key="5">
    <source>
        <dbReference type="PROSITE-ProRule" id="PRU10040"/>
    </source>
</evidence>
<keyword evidence="7" id="KW-0812">Transmembrane</keyword>
<dbReference type="Gene3D" id="2.120.10.30">
    <property type="entry name" value="TolB, C-terminal domain"/>
    <property type="match status" value="6"/>
</dbReference>
<dbReference type="InterPro" id="IPR033131">
    <property type="entry name" value="Pectinesterase_Asp_AS"/>
</dbReference>
<evidence type="ECO:0000256" key="8">
    <source>
        <dbReference type="SAM" id="SignalP"/>
    </source>
</evidence>
<dbReference type="SMART" id="SM00710">
    <property type="entry name" value="PbH1"/>
    <property type="match status" value="4"/>
</dbReference>
<dbReference type="Pfam" id="PF01095">
    <property type="entry name" value="Pectinesterase"/>
    <property type="match status" value="1"/>
</dbReference>
<evidence type="ECO:0000259" key="9">
    <source>
        <dbReference type="Pfam" id="PF01095"/>
    </source>
</evidence>
<keyword evidence="3" id="KW-0063">Aspartyl esterase</keyword>
<accession>A0A1H5TBU2</accession>
<feature type="domain" description="Bacterial Ig-like" evidence="10">
    <location>
        <begin position="3428"/>
        <end position="3510"/>
    </location>
</feature>
<dbReference type="Gene3D" id="2.40.10.500">
    <property type="match status" value="3"/>
</dbReference>
<keyword evidence="2" id="KW-0378">Hydrolase</keyword>
<feature type="domain" description="Bacterial Ig-like" evidence="10">
    <location>
        <begin position="2392"/>
        <end position="2473"/>
    </location>
</feature>
<feature type="signal peptide" evidence="8">
    <location>
        <begin position="1"/>
        <end position="29"/>
    </location>
</feature>
<dbReference type="Gene3D" id="3.30.160.710">
    <property type="match status" value="1"/>
</dbReference>
<dbReference type="GO" id="GO:0004650">
    <property type="term" value="F:polygalacturonase activity"/>
    <property type="evidence" value="ECO:0007669"/>
    <property type="project" value="InterPro"/>
</dbReference>
<dbReference type="InterPro" id="IPR012334">
    <property type="entry name" value="Pectin_lyas_fold"/>
</dbReference>
<keyword evidence="4" id="KW-0326">Glycosidase</keyword>
<feature type="chain" id="PRO_5009284906" evidence="8">
    <location>
        <begin position="30"/>
        <end position="3776"/>
    </location>
</feature>